<dbReference type="NCBIfam" id="TIGR01668">
    <property type="entry name" value="YqeG_hyp_ppase"/>
    <property type="match status" value="1"/>
</dbReference>
<dbReference type="FunFam" id="3.40.50.1000:FF:000165">
    <property type="entry name" value="HAD superfamily phosphatase"/>
    <property type="match status" value="1"/>
</dbReference>
<dbReference type="AlphaFoldDB" id="A0A3F2Y8G3"/>
<evidence type="ECO:0000313" key="2">
    <source>
        <dbReference type="EMBL" id="VUG20142.1"/>
    </source>
</evidence>
<organism evidence="2 3">
    <name type="scientific">Dekkera bruxellensis</name>
    <name type="common">Brettanomyces custersii</name>
    <dbReference type="NCBI Taxonomy" id="5007"/>
    <lineage>
        <taxon>Eukaryota</taxon>
        <taxon>Fungi</taxon>
        <taxon>Dikarya</taxon>
        <taxon>Ascomycota</taxon>
        <taxon>Saccharomycotina</taxon>
        <taxon>Pichiomycetes</taxon>
        <taxon>Pichiales</taxon>
        <taxon>Pichiaceae</taxon>
        <taxon>Brettanomyces</taxon>
    </lineage>
</organism>
<dbReference type="STRING" id="5007.A0A3F2Y8G3"/>
<dbReference type="InterPro" id="IPR023214">
    <property type="entry name" value="HAD_sf"/>
</dbReference>
<dbReference type="InterPro" id="IPR010021">
    <property type="entry name" value="PGPP1/Gep4"/>
</dbReference>
<keyword evidence="3" id="KW-1185">Reference proteome</keyword>
<name>A0A3F2Y8G3_DEKBR</name>
<gene>
    <name evidence="2" type="primary">GEP4</name>
    <name evidence="2" type="ORF">DEBR0S6_08878G</name>
    <name evidence="1" type="ORF">HII12_004537</name>
</gene>
<dbReference type="Gene3D" id="3.40.50.1000">
    <property type="entry name" value="HAD superfamily/HAD-like"/>
    <property type="match status" value="1"/>
</dbReference>
<dbReference type="Proteomes" id="UP000568158">
    <property type="component" value="Unassembled WGS sequence"/>
</dbReference>
<reference evidence="2 3" key="1">
    <citation type="submission" date="2019-07" db="EMBL/GenBank/DDBJ databases">
        <authorList>
            <person name="Friedrich A."/>
            <person name="Schacherer J."/>
        </authorList>
    </citation>
    <scope>NUCLEOTIDE SEQUENCE [LARGE SCALE GENOMIC DNA]</scope>
</reference>
<dbReference type="EMBL" id="JABCYN010000042">
    <property type="protein sequence ID" value="KAF6007376.1"/>
    <property type="molecule type" value="Genomic_DNA"/>
</dbReference>
<dbReference type="GO" id="GO:0005739">
    <property type="term" value="C:mitochondrion"/>
    <property type="evidence" value="ECO:0007669"/>
    <property type="project" value="TreeGrafter"/>
</dbReference>
<dbReference type="SUPFAM" id="SSF56784">
    <property type="entry name" value="HAD-like"/>
    <property type="match status" value="1"/>
</dbReference>
<dbReference type="GO" id="GO:0032049">
    <property type="term" value="P:cardiolipin biosynthetic process"/>
    <property type="evidence" value="ECO:0007669"/>
    <property type="project" value="TreeGrafter"/>
</dbReference>
<dbReference type="InterPro" id="IPR027706">
    <property type="entry name" value="PGP_Pase"/>
</dbReference>
<evidence type="ECO:0000313" key="3">
    <source>
        <dbReference type="Proteomes" id="UP000478008"/>
    </source>
</evidence>
<evidence type="ECO:0000313" key="1">
    <source>
        <dbReference type="EMBL" id="KAF6007376.1"/>
    </source>
</evidence>
<dbReference type="PANTHER" id="PTHR19288">
    <property type="entry name" value="4-NITROPHENYLPHOSPHATASE-RELATED"/>
    <property type="match status" value="1"/>
</dbReference>
<dbReference type="EMBL" id="CABFWN010000006">
    <property type="protein sequence ID" value="VUG20142.1"/>
    <property type="molecule type" value="Genomic_DNA"/>
</dbReference>
<reference evidence="1 4" key="2">
    <citation type="journal article" date="2020" name="Appl. Microbiol. Biotechnol.">
        <title>Targeted gene deletion in Brettanomyces bruxellensis with an expression-free CRISPR-Cas9 system.</title>
        <authorList>
            <person name="Varela C."/>
            <person name="Bartel C."/>
            <person name="Onetto C."/>
            <person name="Borneman A."/>
        </authorList>
    </citation>
    <scope>NUCLEOTIDE SEQUENCE [LARGE SCALE GENOMIC DNA]</scope>
    <source>
        <strain evidence="1 4">AWRI1613</strain>
    </source>
</reference>
<dbReference type="InterPro" id="IPR036412">
    <property type="entry name" value="HAD-like_sf"/>
</dbReference>
<proteinExistence type="predicted"/>
<dbReference type="PANTHER" id="PTHR19288:SF25">
    <property type="entry name" value="PHOSPHATIDYLGLYCEROPHOSPHATASE GEP4, MITOCHONDRIAL"/>
    <property type="match status" value="1"/>
</dbReference>
<dbReference type="Proteomes" id="UP000478008">
    <property type="component" value="Unassembled WGS sequence"/>
</dbReference>
<protein>
    <submittedName>
        <fullName evidence="2">DEBR0S6_08878g1_1</fullName>
    </submittedName>
</protein>
<accession>A0A3F2Y8G3</accession>
<sequence length="203" mass="23160">MWGANLSGTFNALRVIYKPQLCMPQVVISDFSKLQIPLCFKQNRIKAVVLDKDNTFAKPYDDKVYAGYQAEWDHLKQCYPGAELLIVSNTAGTSDDKNYMQAEKIEKTIRVPVLRHKTKKPGCYREVMAYFKEKGVCNSPKEVAVVGDRLFTDVMMANLMGSYGVWISDGVVPNNQLVSKMEKHYYQRLLSKGYRPLDPCKND</sequence>
<dbReference type="Pfam" id="PF09419">
    <property type="entry name" value="PGP_phosphatase"/>
    <property type="match status" value="1"/>
</dbReference>
<evidence type="ECO:0000313" key="4">
    <source>
        <dbReference type="Proteomes" id="UP000568158"/>
    </source>
</evidence>
<dbReference type="GO" id="GO:0008962">
    <property type="term" value="F:phosphatidylglycerophosphatase activity"/>
    <property type="evidence" value="ECO:0007669"/>
    <property type="project" value="InterPro"/>
</dbReference>